<evidence type="ECO:0000259" key="5">
    <source>
        <dbReference type="Pfam" id="PF25894"/>
    </source>
</evidence>
<evidence type="ECO:0000256" key="1">
    <source>
        <dbReference type="ARBA" id="ARBA00022741"/>
    </source>
</evidence>
<dbReference type="InterPro" id="IPR058839">
    <property type="entry name" value="WHD_HELB"/>
</dbReference>
<evidence type="ECO:0000256" key="3">
    <source>
        <dbReference type="SAM" id="MobiDB-lite"/>
    </source>
</evidence>
<sequence length="979" mass="110548">LRLQSQMSSQKLSLTGFNITFFLSLFEIVTLSGEVHQMEGRFALKSPWWEVKCSVKRVQRDRLIVVGFPSYKLRSNLDKREDISLVSLFLNACQIAPQFIKEFFTWLPPERGVSLNNLFEVLDEFSEGGYANQANVIKTQVSKSGRCTLYLPTIYKDTEEEDTEEKDTSLLAKLEHIIANNVWKLGFNKIVSRELKLVRCEAQLQSFKNCNLFDKIPAQQRNGLLAYDKLKRHNRTGSTYWEISLFSEALRKDLVMSHDAAGAAIEFLVEQDVVVYDKGKVVLSNNHLYETGIAECLHSLVERDVWNIPVNATEVLYAAEEKRQQKKIQNCQNAATNADEDDYSEGGPSVSDSKDLPVSPTNGETQPSDTDANILQAQSSDLLSPIKLDQDHVRAAEMICANPVTVISGKAGCGKTTVVSQLLKAAVEQSDLGPHEDSPTKAEHVSLKKEEILLTAPTGRAASLLKKKTSFPAFTLHQVLYSFMHTKTEEIPESWKFKDVRVLVVDEGSMVCVQILHSVLGILLSHANLQKFIILGDIRQLPSIQPGNVLPDLFNSLKPVRWAIEMRTNHRAESELIVKNAGRIADMGMKYQYFPLDFDVTVDLENLPTSLPPDKRFILIRLPVDGPDDALQTAVHFLIKTAPGLTDHKTSQFIAFKRNDVALINDLCCKHYNDHRTKNHKKKLHFQPGDKVCCTKNGYLDEGEKKEQQKTEETDVEKKEKLRLCNGEIFFIIGDDTSFEDGRRPKRYLTLDGNDGRIIKLEYRELQRECKLRHAWARTIHTYQGSENETIVYVVGDGIAQTWKHIYTAVTRGQKRVYVVTDERAIEAAIKRHETPRTTRLSGLVKDQLVQLGMHPKTPIGTPSGCSPHPSTPLHSQTPGLSVQPLQRKRLCYDDKEKSVKSPLVSNMNEYKTSPMKRSDEVSAKPPAACEEVEQKKQMSSATTPLSSKRVLPGQQQEVEKKKPRLQALISLIIPYTKF</sequence>
<evidence type="ECO:0000313" key="7">
    <source>
        <dbReference type="Proteomes" id="UP000472271"/>
    </source>
</evidence>
<reference evidence="6" key="2">
    <citation type="submission" date="2025-08" db="UniProtKB">
        <authorList>
            <consortium name="Ensembl"/>
        </authorList>
    </citation>
    <scope>IDENTIFICATION</scope>
</reference>
<dbReference type="InParanoid" id="A0A672YWJ4"/>
<reference evidence="6" key="1">
    <citation type="submission" date="2019-06" db="EMBL/GenBank/DDBJ databases">
        <authorList>
            <consortium name="Wellcome Sanger Institute Data Sharing"/>
        </authorList>
    </citation>
    <scope>NUCLEOTIDE SEQUENCE [LARGE SCALE GENOMIC DNA]</scope>
</reference>
<evidence type="ECO:0000259" key="4">
    <source>
        <dbReference type="Pfam" id="PF13538"/>
    </source>
</evidence>
<dbReference type="GO" id="GO:0005524">
    <property type="term" value="F:ATP binding"/>
    <property type="evidence" value="ECO:0007669"/>
    <property type="project" value="UniProtKB-KW"/>
</dbReference>
<reference evidence="6" key="3">
    <citation type="submission" date="2025-09" db="UniProtKB">
        <authorList>
            <consortium name="Ensembl"/>
        </authorList>
    </citation>
    <scope>IDENTIFICATION</scope>
</reference>
<dbReference type="InterPro" id="IPR050534">
    <property type="entry name" value="Coronavir_polyprotein_1ab"/>
</dbReference>
<dbReference type="FunCoup" id="A0A672YWJ4">
    <property type="interactions" value="649"/>
</dbReference>
<keyword evidence="1" id="KW-0547">Nucleotide-binding</keyword>
<dbReference type="SUPFAM" id="SSF52540">
    <property type="entry name" value="P-loop containing nucleoside triphosphate hydrolases"/>
    <property type="match status" value="2"/>
</dbReference>
<dbReference type="Proteomes" id="UP000472271">
    <property type="component" value="Chromosome 12"/>
</dbReference>
<feature type="compositionally biased region" description="Polar residues" evidence="3">
    <location>
        <begin position="873"/>
        <end position="885"/>
    </location>
</feature>
<dbReference type="Pfam" id="PF25894">
    <property type="entry name" value="WHD_HELB"/>
    <property type="match status" value="1"/>
</dbReference>
<accession>A0A672YWJ4</accession>
<dbReference type="CDD" id="cd17933">
    <property type="entry name" value="DEXSc_RecD-like"/>
    <property type="match status" value="1"/>
</dbReference>
<feature type="domain" description="DNA helicase B winged helix" evidence="5">
    <location>
        <begin position="174"/>
        <end position="283"/>
    </location>
</feature>
<dbReference type="GO" id="GO:2000042">
    <property type="term" value="P:negative regulation of double-strand break repair via homologous recombination"/>
    <property type="evidence" value="ECO:0007669"/>
    <property type="project" value="TreeGrafter"/>
</dbReference>
<dbReference type="AlphaFoldDB" id="A0A672YWJ4"/>
<dbReference type="Ensembl" id="ENSSORT00005009221.1">
    <property type="protein sequence ID" value="ENSSORP00005008919.1"/>
    <property type="gene ID" value="ENSSORG00005004917.1"/>
</dbReference>
<feature type="compositionally biased region" description="Polar residues" evidence="3">
    <location>
        <begin position="938"/>
        <end position="947"/>
    </location>
</feature>
<dbReference type="PANTHER" id="PTHR43788:SF6">
    <property type="entry name" value="DNA HELICASE B"/>
    <property type="match status" value="1"/>
</dbReference>
<feature type="region of interest" description="Disordered" evidence="3">
    <location>
        <begin position="328"/>
        <end position="371"/>
    </location>
</feature>
<dbReference type="Pfam" id="PF13604">
    <property type="entry name" value="AAA_30"/>
    <property type="match status" value="1"/>
</dbReference>
<feature type="compositionally biased region" description="Polar residues" evidence="3">
    <location>
        <begin position="359"/>
        <end position="371"/>
    </location>
</feature>
<dbReference type="InterPro" id="IPR027417">
    <property type="entry name" value="P-loop_NTPase"/>
</dbReference>
<dbReference type="InterPro" id="IPR027785">
    <property type="entry name" value="UvrD-like_helicase_C"/>
</dbReference>
<dbReference type="GO" id="GO:0017116">
    <property type="term" value="F:single-stranded DNA helicase activity"/>
    <property type="evidence" value="ECO:0007669"/>
    <property type="project" value="TreeGrafter"/>
</dbReference>
<evidence type="ECO:0000256" key="2">
    <source>
        <dbReference type="ARBA" id="ARBA00022840"/>
    </source>
</evidence>
<keyword evidence="7" id="KW-1185">Reference proteome</keyword>
<evidence type="ECO:0000313" key="6">
    <source>
        <dbReference type="Ensembl" id="ENSSORP00005008919.1"/>
    </source>
</evidence>
<proteinExistence type="predicted"/>
<feature type="region of interest" description="Disordered" evidence="3">
    <location>
        <begin position="910"/>
        <end position="962"/>
    </location>
</feature>
<dbReference type="Gene3D" id="2.30.30.940">
    <property type="match status" value="1"/>
</dbReference>
<dbReference type="Gene3D" id="3.40.50.300">
    <property type="entry name" value="P-loop containing nucleotide triphosphate hydrolases"/>
    <property type="match status" value="2"/>
</dbReference>
<protein>
    <submittedName>
        <fullName evidence="6">Helicase (DNA) B</fullName>
    </submittedName>
</protein>
<name>A0A672YWJ4_9TELE</name>
<keyword evidence="2" id="KW-0067">ATP-binding</keyword>
<dbReference type="CDD" id="cd18809">
    <property type="entry name" value="SF1_C_RecD"/>
    <property type="match status" value="1"/>
</dbReference>
<dbReference type="Pfam" id="PF13538">
    <property type="entry name" value="UvrD_C_2"/>
    <property type="match status" value="1"/>
</dbReference>
<organism evidence="6 7">
    <name type="scientific">Sphaeramia orbicularis</name>
    <name type="common">orbiculate cardinalfish</name>
    <dbReference type="NCBI Taxonomy" id="375764"/>
    <lineage>
        <taxon>Eukaryota</taxon>
        <taxon>Metazoa</taxon>
        <taxon>Chordata</taxon>
        <taxon>Craniata</taxon>
        <taxon>Vertebrata</taxon>
        <taxon>Euteleostomi</taxon>
        <taxon>Actinopterygii</taxon>
        <taxon>Neopterygii</taxon>
        <taxon>Teleostei</taxon>
        <taxon>Neoteleostei</taxon>
        <taxon>Acanthomorphata</taxon>
        <taxon>Gobiaria</taxon>
        <taxon>Kurtiformes</taxon>
        <taxon>Apogonoidei</taxon>
        <taxon>Apogonidae</taxon>
        <taxon>Apogoninae</taxon>
        <taxon>Sphaeramia</taxon>
    </lineage>
</organism>
<feature type="region of interest" description="Disordered" evidence="3">
    <location>
        <begin position="855"/>
        <end position="887"/>
    </location>
</feature>
<dbReference type="PANTHER" id="PTHR43788">
    <property type="entry name" value="DNA2/NAM7 HELICASE FAMILY MEMBER"/>
    <property type="match status" value="1"/>
</dbReference>
<feature type="domain" description="UvrD-like helicase C-terminal" evidence="4">
    <location>
        <begin position="774"/>
        <end position="820"/>
    </location>
</feature>
<gene>
    <name evidence="6" type="primary">helb</name>
</gene>